<keyword evidence="2" id="KW-1185">Reference proteome</keyword>
<accession>A0A4C1U486</accession>
<comment type="caution">
    <text evidence="1">The sequence shown here is derived from an EMBL/GenBank/DDBJ whole genome shotgun (WGS) entry which is preliminary data.</text>
</comment>
<sequence>MRLGECACRVALVPFVYRNDLIRNDDNGRVLREERPRGRRSVRRRRLRCGTVNRLRQSRGARGRNCGSGNDLIAVFCAHADLGCQHTYVVFESYHIPVSNSKDVEQSSVASGFERKVRPAAERRRHPHVNLHPSRAHGLLLVTVSLLLRGFPIRTGFARSHPRVSRGLRSMTDRASYGQGTDSRDADERYRCTDWHFRRGHNTFRRGLHSIKVLREHAGGRDAICCVWVVYFVNLCCAQTHVVDVKEIPTLKRCCSSGFHVRWNSSTKNGTDLKLGVRALLIIARLTVDEETVQRCWFPRMCNSSMKNGTDLRLGVRVLLIIARLTVAEKTVQRRWFPCTVELFDEERHRLETLRTGAAHHQWTDCGRENGSAALVSVHSGTLRRRTVQT</sequence>
<gene>
    <name evidence="1" type="ORF">EVAR_11142_1</name>
</gene>
<dbReference type="Proteomes" id="UP000299102">
    <property type="component" value="Unassembled WGS sequence"/>
</dbReference>
<name>A0A4C1U486_EUMVA</name>
<proteinExistence type="predicted"/>
<evidence type="ECO:0000313" key="1">
    <source>
        <dbReference type="EMBL" id="GBP21111.1"/>
    </source>
</evidence>
<organism evidence="1 2">
    <name type="scientific">Eumeta variegata</name>
    <name type="common">Bagworm moth</name>
    <name type="synonym">Eumeta japonica</name>
    <dbReference type="NCBI Taxonomy" id="151549"/>
    <lineage>
        <taxon>Eukaryota</taxon>
        <taxon>Metazoa</taxon>
        <taxon>Ecdysozoa</taxon>
        <taxon>Arthropoda</taxon>
        <taxon>Hexapoda</taxon>
        <taxon>Insecta</taxon>
        <taxon>Pterygota</taxon>
        <taxon>Neoptera</taxon>
        <taxon>Endopterygota</taxon>
        <taxon>Lepidoptera</taxon>
        <taxon>Glossata</taxon>
        <taxon>Ditrysia</taxon>
        <taxon>Tineoidea</taxon>
        <taxon>Psychidae</taxon>
        <taxon>Oiketicinae</taxon>
        <taxon>Eumeta</taxon>
    </lineage>
</organism>
<evidence type="ECO:0000313" key="2">
    <source>
        <dbReference type="Proteomes" id="UP000299102"/>
    </source>
</evidence>
<dbReference type="STRING" id="151549.A0A4C1U486"/>
<protein>
    <submittedName>
        <fullName evidence="1">Uncharacterized protein</fullName>
    </submittedName>
</protein>
<dbReference type="AlphaFoldDB" id="A0A4C1U486"/>
<reference evidence="1 2" key="1">
    <citation type="journal article" date="2019" name="Commun. Biol.">
        <title>The bagworm genome reveals a unique fibroin gene that provides high tensile strength.</title>
        <authorList>
            <person name="Kono N."/>
            <person name="Nakamura H."/>
            <person name="Ohtoshi R."/>
            <person name="Tomita M."/>
            <person name="Numata K."/>
            <person name="Arakawa K."/>
        </authorList>
    </citation>
    <scope>NUCLEOTIDE SEQUENCE [LARGE SCALE GENOMIC DNA]</scope>
</reference>
<dbReference type="EMBL" id="BGZK01000125">
    <property type="protein sequence ID" value="GBP21111.1"/>
    <property type="molecule type" value="Genomic_DNA"/>
</dbReference>